<evidence type="ECO:0000313" key="8">
    <source>
        <dbReference type="Proteomes" id="UP000284605"/>
    </source>
</evidence>
<feature type="active site" description="Proton acceptor" evidence="4">
    <location>
        <position position="156"/>
    </location>
</feature>
<dbReference type="InterPro" id="IPR016035">
    <property type="entry name" value="Acyl_Trfase/lysoPLipase"/>
</dbReference>
<comment type="caution">
    <text evidence="7">The sequence shown here is derived from an EMBL/GenBank/DDBJ whole genome shotgun (WGS) entry which is preliminary data.</text>
</comment>
<comment type="caution">
    <text evidence="4">Lacks conserved residue(s) required for the propagation of feature annotation.</text>
</comment>
<evidence type="ECO:0000256" key="2">
    <source>
        <dbReference type="ARBA" id="ARBA00022963"/>
    </source>
</evidence>
<feature type="domain" description="PNPLA" evidence="6">
    <location>
        <begin position="10"/>
        <end position="169"/>
    </location>
</feature>
<feature type="short sequence motif" description="DGA/G" evidence="4">
    <location>
        <begin position="156"/>
        <end position="158"/>
    </location>
</feature>
<feature type="short sequence motif" description="GXSXG" evidence="4">
    <location>
        <begin position="41"/>
        <end position="45"/>
    </location>
</feature>
<sequence length="318" mass="34109">MTRTLPRIGLALGSGVARGFAHIGVLRGLAARGIEADVVAGTSIGALVGAAHVAGKLDAFEDWALSLATRKFWRYLDPRLGGSLFGGQRLSERLAEHLGEVLVEDLPVPFTAVATDLISGHEVWLREGDLTEAVRASYALPGVFPPIEHHGRWLVDGALVNPVPISVCRAQEARIVIAVNLNADSFGRARVPSPAPEALAVIEDIEAGEDEAAGEDADKPRRRWLPRSLTRAPRAKAKAAPRRETPGMLSVVAASFDIVQDRLTRSRLAGEPPDVTIAPRLNNFGFLDFDRADEMIALGIAAVERAWPDLDEALSTLP</sequence>
<keyword evidence="1 4" id="KW-0378">Hydrolase</keyword>
<keyword evidence="8" id="KW-1185">Reference proteome</keyword>
<dbReference type="InterPro" id="IPR050301">
    <property type="entry name" value="NTE"/>
</dbReference>
<dbReference type="InterPro" id="IPR002641">
    <property type="entry name" value="PNPLA_dom"/>
</dbReference>
<gene>
    <name evidence="7" type="ORF">D3874_24870</name>
</gene>
<dbReference type="PROSITE" id="PS51635">
    <property type="entry name" value="PNPLA"/>
    <property type="match status" value="1"/>
</dbReference>
<accession>A0A418WIM8</accession>
<dbReference type="AlphaFoldDB" id="A0A418WIM8"/>
<name>A0A418WIM8_9PROT</name>
<dbReference type="OrthoDB" id="5290098at2"/>
<dbReference type="EMBL" id="QYUK01000011">
    <property type="protein sequence ID" value="RJF89802.1"/>
    <property type="molecule type" value="Genomic_DNA"/>
</dbReference>
<dbReference type="SUPFAM" id="SSF52151">
    <property type="entry name" value="FabD/lysophospholipase-like"/>
    <property type="match status" value="1"/>
</dbReference>
<evidence type="ECO:0000313" key="7">
    <source>
        <dbReference type="EMBL" id="RJF89802.1"/>
    </source>
</evidence>
<keyword evidence="2 4" id="KW-0442">Lipid degradation</keyword>
<feature type="region of interest" description="Disordered" evidence="5">
    <location>
        <begin position="209"/>
        <end position="243"/>
    </location>
</feature>
<evidence type="ECO:0000256" key="5">
    <source>
        <dbReference type="SAM" id="MobiDB-lite"/>
    </source>
</evidence>
<protein>
    <submittedName>
        <fullName evidence="7">Lysophospholipase</fullName>
    </submittedName>
</protein>
<dbReference type="GO" id="GO:0016787">
    <property type="term" value="F:hydrolase activity"/>
    <property type="evidence" value="ECO:0007669"/>
    <property type="project" value="UniProtKB-UniRule"/>
</dbReference>
<dbReference type="Proteomes" id="UP000284605">
    <property type="component" value="Unassembled WGS sequence"/>
</dbReference>
<dbReference type="GO" id="GO:0016042">
    <property type="term" value="P:lipid catabolic process"/>
    <property type="evidence" value="ECO:0007669"/>
    <property type="project" value="UniProtKB-UniRule"/>
</dbReference>
<keyword evidence="3 4" id="KW-0443">Lipid metabolism</keyword>
<dbReference type="PANTHER" id="PTHR14226:SF76">
    <property type="entry name" value="NTE FAMILY PROTEIN RSSA"/>
    <property type="match status" value="1"/>
</dbReference>
<evidence type="ECO:0000256" key="1">
    <source>
        <dbReference type="ARBA" id="ARBA00022801"/>
    </source>
</evidence>
<organism evidence="7 8">
    <name type="scientific">Oleomonas cavernae</name>
    <dbReference type="NCBI Taxonomy" id="2320859"/>
    <lineage>
        <taxon>Bacteria</taxon>
        <taxon>Pseudomonadati</taxon>
        <taxon>Pseudomonadota</taxon>
        <taxon>Alphaproteobacteria</taxon>
        <taxon>Acetobacterales</taxon>
        <taxon>Acetobacteraceae</taxon>
        <taxon>Oleomonas</taxon>
    </lineage>
</organism>
<proteinExistence type="predicted"/>
<dbReference type="Pfam" id="PF01734">
    <property type="entry name" value="Patatin"/>
    <property type="match status" value="1"/>
</dbReference>
<evidence type="ECO:0000256" key="3">
    <source>
        <dbReference type="ARBA" id="ARBA00023098"/>
    </source>
</evidence>
<evidence type="ECO:0000256" key="4">
    <source>
        <dbReference type="PROSITE-ProRule" id="PRU01161"/>
    </source>
</evidence>
<evidence type="ECO:0000259" key="6">
    <source>
        <dbReference type="PROSITE" id="PS51635"/>
    </source>
</evidence>
<reference evidence="7 8" key="1">
    <citation type="submission" date="2018-09" db="EMBL/GenBank/DDBJ databases">
        <authorList>
            <person name="Zhu H."/>
        </authorList>
    </citation>
    <scope>NUCLEOTIDE SEQUENCE [LARGE SCALE GENOMIC DNA]</scope>
    <source>
        <strain evidence="7 8">K1W22B-8</strain>
    </source>
</reference>
<dbReference type="PANTHER" id="PTHR14226">
    <property type="entry name" value="NEUROPATHY TARGET ESTERASE/SWISS CHEESE D.MELANOGASTER"/>
    <property type="match status" value="1"/>
</dbReference>
<dbReference type="Gene3D" id="3.40.1090.10">
    <property type="entry name" value="Cytosolic phospholipase A2 catalytic domain"/>
    <property type="match status" value="2"/>
</dbReference>
<dbReference type="RefSeq" id="WP_119782033.1">
    <property type="nucleotide sequence ID" value="NZ_QYUK01000011.1"/>
</dbReference>
<feature type="active site" description="Nucleophile" evidence="4">
    <location>
        <position position="43"/>
    </location>
</feature>